<evidence type="ECO:0000256" key="1">
    <source>
        <dbReference type="SAM" id="SignalP"/>
    </source>
</evidence>
<dbReference type="EMBL" id="JAGGJA010000010">
    <property type="protein sequence ID" value="MCW9708148.1"/>
    <property type="molecule type" value="Genomic_DNA"/>
</dbReference>
<evidence type="ECO:0000313" key="4">
    <source>
        <dbReference type="Proteomes" id="UP001207918"/>
    </source>
</evidence>
<feature type="signal peptide" evidence="1">
    <location>
        <begin position="1"/>
        <end position="24"/>
    </location>
</feature>
<dbReference type="RefSeq" id="WP_265766934.1">
    <property type="nucleotide sequence ID" value="NZ_JAGGJA010000010.1"/>
</dbReference>
<dbReference type="Proteomes" id="UP001207918">
    <property type="component" value="Unassembled WGS sequence"/>
</dbReference>
<evidence type="ECO:0000259" key="2">
    <source>
        <dbReference type="PROSITE" id="PS51724"/>
    </source>
</evidence>
<keyword evidence="4" id="KW-1185">Reference proteome</keyword>
<proteinExistence type="predicted"/>
<gene>
    <name evidence="3" type="ORF">J6I44_14885</name>
</gene>
<dbReference type="InterPro" id="IPR007730">
    <property type="entry name" value="SPOR-like_dom"/>
</dbReference>
<dbReference type="PROSITE" id="PS51724">
    <property type="entry name" value="SPOR"/>
    <property type="match status" value="1"/>
</dbReference>
<accession>A0ABT3PQL8</accession>
<feature type="domain" description="SPOR" evidence="2">
    <location>
        <begin position="87"/>
        <end position="173"/>
    </location>
</feature>
<feature type="chain" id="PRO_5046663947" evidence="1">
    <location>
        <begin position="25"/>
        <end position="193"/>
    </location>
</feature>
<dbReference type="InterPro" id="IPR036680">
    <property type="entry name" value="SPOR-like_sf"/>
</dbReference>
<protein>
    <submittedName>
        <fullName evidence="3">SPOR domain-containing protein</fullName>
    </submittedName>
</protein>
<dbReference type="Gene3D" id="3.30.70.1070">
    <property type="entry name" value="Sporulation related repeat"/>
    <property type="match status" value="1"/>
</dbReference>
<dbReference type="PROSITE" id="PS51257">
    <property type="entry name" value="PROKAR_LIPOPROTEIN"/>
    <property type="match status" value="1"/>
</dbReference>
<evidence type="ECO:0000313" key="3">
    <source>
        <dbReference type="EMBL" id="MCW9708148.1"/>
    </source>
</evidence>
<organism evidence="3 4">
    <name type="scientific">Fodinibius salsisoli</name>
    <dbReference type="NCBI Taxonomy" id="2820877"/>
    <lineage>
        <taxon>Bacteria</taxon>
        <taxon>Pseudomonadati</taxon>
        <taxon>Balneolota</taxon>
        <taxon>Balneolia</taxon>
        <taxon>Balneolales</taxon>
        <taxon>Balneolaceae</taxon>
        <taxon>Fodinibius</taxon>
    </lineage>
</organism>
<keyword evidence="1" id="KW-0732">Signal</keyword>
<name>A0ABT3PQL8_9BACT</name>
<dbReference type="SUPFAM" id="SSF110997">
    <property type="entry name" value="Sporulation related repeat"/>
    <property type="match status" value="1"/>
</dbReference>
<comment type="caution">
    <text evidence="3">The sequence shown here is derived from an EMBL/GenBank/DDBJ whole genome shotgun (WGS) entry which is preliminary data.</text>
</comment>
<sequence>MKNISLLILCLTTLLLSSCGTVQKSSSSGPSGGDSPDSGTLTEEEAMALEQLLDQNRNHLADLQRSEQLEIPRAFLKEDTTSSTTDNNPYRGYRIQLISTRDIQRADTTAEGFNQWITEEMPNYRAKSYISFKQPYYKVHVGDFQSRTRAIQFTQAVKKRYPDAWIVPDEINPGSVPADTVSFEMKEDKEVSL</sequence>
<dbReference type="Pfam" id="PF05036">
    <property type="entry name" value="SPOR"/>
    <property type="match status" value="1"/>
</dbReference>
<reference evidence="3 4" key="1">
    <citation type="submission" date="2021-03" db="EMBL/GenBank/DDBJ databases">
        <title>Aliifodinibius sp. nov., a new bacterium isolated from saline soil.</title>
        <authorList>
            <person name="Galisteo C."/>
            <person name="De La Haba R."/>
            <person name="Sanchez-Porro C."/>
            <person name="Ventosa A."/>
        </authorList>
    </citation>
    <scope>NUCLEOTIDE SEQUENCE [LARGE SCALE GENOMIC DNA]</scope>
    <source>
        <strain evidence="3 4">1BSP15-2V2</strain>
    </source>
</reference>